<evidence type="ECO:0000313" key="5">
    <source>
        <dbReference type="EMBL" id="PDP44172.1"/>
    </source>
</evidence>
<dbReference type="CDD" id="cd01167">
    <property type="entry name" value="bac_FRK"/>
    <property type="match status" value="1"/>
</dbReference>
<reference evidence="5 8" key="2">
    <citation type="submission" date="2017-09" db="EMBL/GenBank/DDBJ databases">
        <title>Phase variable restriction modification systems are present in the genome sequences of periodontal pathogens Prevotella intermedia, Tannerella forsythia and Porphyromonas gingivalis.</title>
        <authorList>
            <person name="Haigh R.D."/>
            <person name="Crawford L."/>
            <person name="Ralph J."/>
            <person name="Wanford J."/>
            <person name="Vartoukian S.R."/>
            <person name="Hijazib K."/>
            <person name="Wade W."/>
            <person name="Oggioni M.R."/>
        </authorList>
    </citation>
    <scope>NUCLEOTIDE SEQUENCE [LARGE SCALE GENOMIC DNA]</scope>
    <source>
        <strain evidence="5 8">WW11663</strain>
    </source>
</reference>
<feature type="domain" description="Carbohydrate kinase PfkB" evidence="4">
    <location>
        <begin position="23"/>
        <end position="292"/>
    </location>
</feature>
<reference evidence="6 7" key="1">
    <citation type="submission" date="2016-09" db="EMBL/GenBank/DDBJ databases">
        <authorList>
            <person name="Capua I."/>
            <person name="De Benedictis P."/>
            <person name="Joannis T."/>
            <person name="Lombin L.H."/>
            <person name="Cattoli G."/>
        </authorList>
    </citation>
    <scope>NUCLEOTIDE SEQUENCE [LARGE SCALE GENOMIC DNA]</scope>
    <source>
        <strain evidence="6 7">UB20</strain>
    </source>
</reference>
<organism evidence="6 7">
    <name type="scientific">Tannerella forsythia</name>
    <name type="common">Bacteroides forsythus</name>
    <dbReference type="NCBI Taxonomy" id="28112"/>
    <lineage>
        <taxon>Bacteria</taxon>
        <taxon>Pseudomonadati</taxon>
        <taxon>Bacteroidota</taxon>
        <taxon>Bacteroidia</taxon>
        <taxon>Bacteroidales</taxon>
        <taxon>Tannerellaceae</taxon>
        <taxon>Tannerella</taxon>
    </lineage>
</organism>
<keyword evidence="2 6" id="KW-0808">Transferase</keyword>
<dbReference type="EMBL" id="FMMM01000033">
    <property type="protein sequence ID" value="SCQ20260.1"/>
    <property type="molecule type" value="Genomic_DNA"/>
</dbReference>
<dbReference type="GO" id="GO:0016301">
    <property type="term" value="F:kinase activity"/>
    <property type="evidence" value="ECO:0007669"/>
    <property type="project" value="UniProtKB-KW"/>
</dbReference>
<dbReference type="PANTHER" id="PTHR43085:SF57">
    <property type="entry name" value="CARBOHYDRATE KINASE PFKB DOMAIN-CONTAINING PROTEIN"/>
    <property type="match status" value="1"/>
</dbReference>
<dbReference type="InterPro" id="IPR002173">
    <property type="entry name" value="Carboh/pur_kinase_PfkB_CS"/>
</dbReference>
<dbReference type="InterPro" id="IPR029056">
    <property type="entry name" value="Ribokinase-like"/>
</dbReference>
<evidence type="ECO:0000313" key="7">
    <source>
        <dbReference type="Proteomes" id="UP000182057"/>
    </source>
</evidence>
<dbReference type="Pfam" id="PF00294">
    <property type="entry name" value="PfkB"/>
    <property type="match status" value="1"/>
</dbReference>
<dbReference type="OrthoDB" id="9813569at2"/>
<comment type="similarity">
    <text evidence="1">Belongs to the carbohydrate kinase PfkB family.</text>
</comment>
<dbReference type="InterPro" id="IPR011611">
    <property type="entry name" value="PfkB_dom"/>
</dbReference>
<dbReference type="AlphaFoldDB" id="A0A1D3UJD0"/>
<name>A0A1D3UJD0_TANFO</name>
<dbReference type="EMBL" id="NSLJ01000009">
    <property type="protein sequence ID" value="PDP44172.1"/>
    <property type="molecule type" value="Genomic_DNA"/>
</dbReference>
<evidence type="ECO:0000313" key="8">
    <source>
        <dbReference type="Proteomes" id="UP000219259"/>
    </source>
</evidence>
<protein>
    <submittedName>
        <fullName evidence="5">Carbohydrate kinase</fullName>
    </submittedName>
    <submittedName>
        <fullName evidence="6">Putative sugar kinase YdjH</fullName>
        <ecNumber evidence="6">2.7.1.-</ecNumber>
    </submittedName>
</protein>
<accession>A0A1D3UJD0</accession>
<evidence type="ECO:0000259" key="4">
    <source>
        <dbReference type="Pfam" id="PF00294"/>
    </source>
</evidence>
<sequence>MRQVIGIGETILDIIFQDNRPHVAVPGGSTFNSMVSLSRIGIPVSFTSELGEDRVGKMICDFMKSNGMTTDFMDCSPDMKSPVSLAFLSEDKDAEYLFYTQHPSKRLNGHLPMIHPDDILIFGSYYALNPVMRERVTEIVEYAKAQRAIIYYDLNFRKAHAHEAIQLRPTVMDNYEFADIVRGSDEDFMNLYRKSDTDDIYRNEVKFYCKRLITTHGKDGVNLYTEEGKIHYDVQPLTPVSTIGAGDNFNAGIVYGLIKYGIGYHDLSRLSEMVWSKIIRCGMEFAADVCGSFSNYVSPEFAKERRLD</sequence>
<dbReference type="EC" id="2.7.1.-" evidence="6"/>
<keyword evidence="3 6" id="KW-0418">Kinase</keyword>
<evidence type="ECO:0000256" key="1">
    <source>
        <dbReference type="ARBA" id="ARBA00010688"/>
    </source>
</evidence>
<dbReference type="Proteomes" id="UP000219259">
    <property type="component" value="Unassembled WGS sequence"/>
</dbReference>
<dbReference type="Gene3D" id="3.40.1190.20">
    <property type="match status" value="1"/>
</dbReference>
<dbReference type="InterPro" id="IPR050306">
    <property type="entry name" value="PfkB_Carbo_kinase"/>
</dbReference>
<proteinExistence type="inferred from homology"/>
<gene>
    <name evidence="6" type="primary">ydjH_1</name>
    <name evidence="5" type="ORF">CLI86_04790</name>
    <name evidence="6" type="ORF">TFUB20_00985</name>
</gene>
<dbReference type="PANTHER" id="PTHR43085">
    <property type="entry name" value="HEXOKINASE FAMILY MEMBER"/>
    <property type="match status" value="1"/>
</dbReference>
<dbReference type="Proteomes" id="UP000182057">
    <property type="component" value="Unassembled WGS sequence"/>
</dbReference>
<evidence type="ECO:0000313" key="6">
    <source>
        <dbReference type="EMBL" id="SCQ20260.1"/>
    </source>
</evidence>
<dbReference type="SUPFAM" id="SSF53613">
    <property type="entry name" value="Ribokinase-like"/>
    <property type="match status" value="1"/>
</dbReference>
<evidence type="ECO:0000256" key="2">
    <source>
        <dbReference type="ARBA" id="ARBA00022679"/>
    </source>
</evidence>
<dbReference type="PROSITE" id="PS00584">
    <property type="entry name" value="PFKB_KINASES_2"/>
    <property type="match status" value="1"/>
</dbReference>
<evidence type="ECO:0000256" key="3">
    <source>
        <dbReference type="ARBA" id="ARBA00022777"/>
    </source>
</evidence>
<dbReference type="RefSeq" id="WP_046824613.1">
    <property type="nucleotide sequence ID" value="NZ_CAJPTF010000004.1"/>
</dbReference>